<dbReference type="InterPro" id="IPR045761">
    <property type="entry name" value="ODP_dom"/>
</dbReference>
<evidence type="ECO:0000259" key="1">
    <source>
        <dbReference type="Pfam" id="PF19583"/>
    </source>
</evidence>
<keyword evidence="3" id="KW-1185">Reference proteome</keyword>
<dbReference type="SUPFAM" id="SSF56281">
    <property type="entry name" value="Metallo-hydrolase/oxidoreductase"/>
    <property type="match status" value="1"/>
</dbReference>
<protein>
    <submittedName>
        <fullName evidence="2">MBL fold metallo-hydrolase</fullName>
    </submittedName>
</protein>
<dbReference type="RefSeq" id="WP_258810434.1">
    <property type="nucleotide sequence ID" value="NZ_JANUGU010000001.1"/>
</dbReference>
<gene>
    <name evidence="2" type="ORF">NX778_04295</name>
</gene>
<feature type="domain" description="ODP" evidence="1">
    <location>
        <begin position="33"/>
        <end position="220"/>
    </location>
</feature>
<evidence type="ECO:0000313" key="2">
    <source>
        <dbReference type="EMBL" id="MCS0657282.1"/>
    </source>
</evidence>
<dbReference type="InterPro" id="IPR036866">
    <property type="entry name" value="RibonucZ/Hydroxyglut_hydro"/>
</dbReference>
<dbReference type="EMBL" id="JANUGU010000001">
    <property type="protein sequence ID" value="MCS0657282.1"/>
    <property type="molecule type" value="Genomic_DNA"/>
</dbReference>
<dbReference type="PANTHER" id="PTHR43717">
    <property type="entry name" value="ANAEROBIC NITRIC OXIDE REDUCTASE FLAVORUBREDOXIN"/>
    <property type="match status" value="1"/>
</dbReference>
<reference evidence="2 3" key="1">
    <citation type="submission" date="2022-08" db="EMBL/GenBank/DDBJ databases">
        <title>Reclassification of Massilia species as members of the genera Telluria, Duganella, Pseudoduganella, Mokoshia gen. nov. and Zemynaea gen. nov. using orthogonal and non-orthogonal genome-based approaches.</title>
        <authorList>
            <person name="Bowman J.P."/>
        </authorList>
    </citation>
    <scope>NUCLEOTIDE SEQUENCE [LARGE SCALE GENOMIC DNA]</scope>
    <source>
        <strain evidence="2 3">JCM 31606</strain>
    </source>
</reference>
<proteinExistence type="predicted"/>
<evidence type="ECO:0000313" key="3">
    <source>
        <dbReference type="Proteomes" id="UP001204621"/>
    </source>
</evidence>
<sequence>MQATTATTVDEIADGIFRISTPVPPQQMPGGFSFNQYLIRDERPLLYHTGPRRIFTQVRDAIASVLPVESLAYVGFSHIEADECGTLNDFLTLAPQAVPLCGALAAMISVDDIALRPAKGMADGEVLSLGQHRIRWLATPHLPHGWECCAAYEEFTGTLLCGDLFTQPGHANPALTGDDILESSEAFRLQMDYYAHSPDTRSQLMRLAELAPATLACMHGSAWRGDGRALLRKLADRLAPAQAS</sequence>
<organism evidence="2 3">
    <name type="scientific">Massilia terrae</name>
    <dbReference type="NCBI Taxonomy" id="1811224"/>
    <lineage>
        <taxon>Bacteria</taxon>
        <taxon>Pseudomonadati</taxon>
        <taxon>Pseudomonadota</taxon>
        <taxon>Betaproteobacteria</taxon>
        <taxon>Burkholderiales</taxon>
        <taxon>Oxalobacteraceae</taxon>
        <taxon>Telluria group</taxon>
        <taxon>Massilia</taxon>
    </lineage>
</organism>
<comment type="caution">
    <text evidence="2">The sequence shown here is derived from an EMBL/GenBank/DDBJ whole genome shotgun (WGS) entry which is preliminary data.</text>
</comment>
<dbReference type="PANTHER" id="PTHR43717:SF1">
    <property type="entry name" value="ANAEROBIC NITRIC OXIDE REDUCTASE FLAVORUBREDOXIN"/>
    <property type="match status" value="1"/>
</dbReference>
<accession>A0ABT2CTI0</accession>
<dbReference type="Pfam" id="PF19583">
    <property type="entry name" value="ODP"/>
    <property type="match status" value="1"/>
</dbReference>
<dbReference type="Proteomes" id="UP001204621">
    <property type="component" value="Unassembled WGS sequence"/>
</dbReference>
<name>A0ABT2CTI0_9BURK</name>
<dbReference type="Gene3D" id="3.60.15.10">
    <property type="entry name" value="Ribonuclease Z/Hydroxyacylglutathione hydrolase-like"/>
    <property type="match status" value="1"/>
</dbReference>